<protein>
    <submittedName>
        <fullName evidence="1">Uncharacterized protein</fullName>
    </submittedName>
</protein>
<comment type="caution">
    <text evidence="1">The sequence shown here is derived from an EMBL/GenBank/DDBJ whole genome shotgun (WGS) entry which is preliminary data.</text>
</comment>
<proteinExistence type="predicted"/>
<accession>A0A1D2JK27</accession>
<evidence type="ECO:0000313" key="2">
    <source>
        <dbReference type="Proteomes" id="UP000242814"/>
    </source>
</evidence>
<gene>
    <name evidence="1" type="ORF">ACO22_01951</name>
</gene>
<organism evidence="1 2">
    <name type="scientific">Paracoccidioides brasiliensis</name>
    <dbReference type="NCBI Taxonomy" id="121759"/>
    <lineage>
        <taxon>Eukaryota</taxon>
        <taxon>Fungi</taxon>
        <taxon>Dikarya</taxon>
        <taxon>Ascomycota</taxon>
        <taxon>Pezizomycotina</taxon>
        <taxon>Eurotiomycetes</taxon>
        <taxon>Eurotiomycetidae</taxon>
        <taxon>Onygenales</taxon>
        <taxon>Ajellomycetaceae</taxon>
        <taxon>Paracoccidioides</taxon>
    </lineage>
</organism>
<evidence type="ECO:0000313" key="1">
    <source>
        <dbReference type="EMBL" id="ODH39283.1"/>
    </source>
</evidence>
<dbReference type="AlphaFoldDB" id="A0A1D2JK27"/>
<dbReference type="Proteomes" id="UP000242814">
    <property type="component" value="Unassembled WGS sequence"/>
</dbReference>
<sequence>MAGNPWGPLIMDPWSPQDHTNPFNGCCHPQASMSRKEFAVFGLTRFVDRDPWTNQSGLLAQPASSMATSITGTYCSFTGLFISLPSATLARA</sequence>
<reference evidence="1 2" key="1">
    <citation type="submission" date="2016-06" db="EMBL/GenBank/DDBJ databases">
        <authorList>
            <person name="Kjaerup R.B."/>
            <person name="Dalgaard T.S."/>
            <person name="Juul-Madsen H.R."/>
        </authorList>
    </citation>
    <scope>NUCLEOTIDE SEQUENCE [LARGE SCALE GENOMIC DNA]</scope>
    <source>
        <strain evidence="1 2">Pb300</strain>
    </source>
</reference>
<dbReference type="EMBL" id="LZYO01000054">
    <property type="protein sequence ID" value="ODH39283.1"/>
    <property type="molecule type" value="Genomic_DNA"/>
</dbReference>
<name>A0A1D2JK27_PARBR</name>
<dbReference type="VEuPathDB" id="FungiDB:PABG_02724"/>